<feature type="region of interest" description="Disordered" evidence="1">
    <location>
        <begin position="1"/>
        <end position="96"/>
    </location>
</feature>
<reference evidence="4 5" key="1">
    <citation type="submission" date="2024-09" db="EMBL/GenBank/DDBJ databases">
        <authorList>
            <person name="Sun Q."/>
            <person name="Mori K."/>
        </authorList>
    </citation>
    <scope>NUCLEOTIDE SEQUENCE [LARGE SCALE GENOMIC DNA]</scope>
    <source>
        <strain evidence="4 5">TBRC 3947</strain>
    </source>
</reference>
<dbReference type="Proteomes" id="UP001589867">
    <property type="component" value="Unassembled WGS sequence"/>
</dbReference>
<feature type="domain" description="DUF4190" evidence="3">
    <location>
        <begin position="113"/>
        <end position="171"/>
    </location>
</feature>
<keyword evidence="2" id="KW-0472">Membrane</keyword>
<feature type="compositionally biased region" description="Low complexity" evidence="1">
    <location>
        <begin position="1"/>
        <end position="19"/>
    </location>
</feature>
<keyword evidence="2" id="KW-0812">Transmembrane</keyword>
<proteinExistence type="predicted"/>
<evidence type="ECO:0000313" key="5">
    <source>
        <dbReference type="Proteomes" id="UP001589867"/>
    </source>
</evidence>
<dbReference type="RefSeq" id="WP_377244114.1">
    <property type="nucleotide sequence ID" value="NZ_JBHLUH010000004.1"/>
</dbReference>
<feature type="compositionally biased region" description="Low complexity" evidence="1">
    <location>
        <begin position="85"/>
        <end position="96"/>
    </location>
</feature>
<feature type="transmembrane region" description="Helical" evidence="2">
    <location>
        <begin position="158"/>
        <end position="180"/>
    </location>
</feature>
<evidence type="ECO:0000259" key="3">
    <source>
        <dbReference type="Pfam" id="PF13828"/>
    </source>
</evidence>
<dbReference type="EMBL" id="JBHLUH010000004">
    <property type="protein sequence ID" value="MFC0526348.1"/>
    <property type="molecule type" value="Genomic_DNA"/>
</dbReference>
<evidence type="ECO:0000256" key="2">
    <source>
        <dbReference type="SAM" id="Phobius"/>
    </source>
</evidence>
<protein>
    <submittedName>
        <fullName evidence="4">DUF4190 domain-containing protein</fullName>
    </submittedName>
</protein>
<dbReference type="InterPro" id="IPR025241">
    <property type="entry name" value="DUF4190"/>
</dbReference>
<feature type="transmembrane region" description="Helical" evidence="2">
    <location>
        <begin position="107"/>
        <end position="137"/>
    </location>
</feature>
<organism evidence="4 5">
    <name type="scientific">Phytohabitans kaempferiae</name>
    <dbReference type="NCBI Taxonomy" id="1620943"/>
    <lineage>
        <taxon>Bacteria</taxon>
        <taxon>Bacillati</taxon>
        <taxon>Actinomycetota</taxon>
        <taxon>Actinomycetes</taxon>
        <taxon>Micromonosporales</taxon>
        <taxon>Micromonosporaceae</taxon>
    </lineage>
</organism>
<accession>A0ABV6LVS8</accession>
<keyword evidence="2" id="KW-1133">Transmembrane helix</keyword>
<feature type="compositionally biased region" description="Polar residues" evidence="1">
    <location>
        <begin position="33"/>
        <end position="53"/>
    </location>
</feature>
<name>A0ABV6LVS8_9ACTN</name>
<keyword evidence="5" id="KW-1185">Reference proteome</keyword>
<sequence>MQPGYPGQDPYGQQPQDPTGQPPYGQPQYGQPSTSGQPYGQPTSGQPYGQPSSGQPYQDPYAAPQQPYQDPYGQQPTSGQPYPQAPIYPGTGYGAPAPTGQSNTQGLLGMIFGIASIPLAICCAFLGIGLGIAGAILGFMGRNKADQGLASNRGQAQAGFITGIIGVVLGIANAILGIFLNVSYY</sequence>
<dbReference type="Pfam" id="PF13828">
    <property type="entry name" value="DUF4190"/>
    <property type="match status" value="1"/>
</dbReference>
<feature type="compositionally biased region" description="Low complexity" evidence="1">
    <location>
        <begin position="54"/>
        <end position="76"/>
    </location>
</feature>
<gene>
    <name evidence="4" type="ORF">ACFFIA_01560</name>
</gene>
<comment type="caution">
    <text evidence="4">The sequence shown here is derived from an EMBL/GenBank/DDBJ whole genome shotgun (WGS) entry which is preliminary data.</text>
</comment>
<evidence type="ECO:0000313" key="4">
    <source>
        <dbReference type="EMBL" id="MFC0526348.1"/>
    </source>
</evidence>
<evidence type="ECO:0000256" key="1">
    <source>
        <dbReference type="SAM" id="MobiDB-lite"/>
    </source>
</evidence>